<dbReference type="Proteomes" id="UP001623232">
    <property type="component" value="Chromosome"/>
</dbReference>
<accession>A0ABZ2XP25</accession>
<evidence type="ECO:0000256" key="7">
    <source>
        <dbReference type="RuleBase" id="RU000416"/>
    </source>
</evidence>
<dbReference type="RefSeq" id="WP_406644389.1">
    <property type="nucleotide sequence ID" value="NZ_CP123584.1"/>
</dbReference>
<dbReference type="PANTHER" id="PTHR46098">
    <property type="entry name" value="TRNA (CYTOSINE(38)-C(5))-METHYLTRANSFERASE"/>
    <property type="match status" value="1"/>
</dbReference>
<comment type="similarity">
    <text evidence="6 7">Belongs to the class I-like SAM-binding methyltransferase superfamily. C5-methyltransferase family.</text>
</comment>
<dbReference type="PROSITE" id="PS00094">
    <property type="entry name" value="C5_MTASE_1"/>
    <property type="match status" value="1"/>
</dbReference>
<feature type="active site" evidence="6">
    <location>
        <position position="73"/>
    </location>
</feature>
<dbReference type="PANTHER" id="PTHR46098:SF1">
    <property type="entry name" value="TRNA (CYTOSINE(38)-C(5))-METHYLTRANSFERASE"/>
    <property type="match status" value="1"/>
</dbReference>
<keyword evidence="3 6" id="KW-0949">S-adenosyl-L-methionine</keyword>
<keyword evidence="4" id="KW-0680">Restriction system</keyword>
<evidence type="ECO:0000256" key="6">
    <source>
        <dbReference type="PROSITE-ProRule" id="PRU01016"/>
    </source>
</evidence>
<evidence type="ECO:0000256" key="4">
    <source>
        <dbReference type="ARBA" id="ARBA00022747"/>
    </source>
</evidence>
<evidence type="ECO:0000313" key="9">
    <source>
        <dbReference type="EMBL" id="WZK87157.1"/>
    </source>
</evidence>
<keyword evidence="10" id="KW-1185">Reference proteome</keyword>
<evidence type="ECO:0000313" key="10">
    <source>
        <dbReference type="Proteomes" id="UP001623232"/>
    </source>
</evidence>
<reference evidence="9 10" key="1">
    <citation type="submission" date="2023-04" db="EMBL/GenBank/DDBJ databases">
        <title>Complete genome sequence of Alisedimentitalea scapharcae.</title>
        <authorList>
            <person name="Rong J.-C."/>
            <person name="Yi M.-L."/>
            <person name="Zhao Q."/>
        </authorList>
    </citation>
    <scope>NUCLEOTIDE SEQUENCE [LARGE SCALE GENOMIC DNA]</scope>
    <source>
        <strain evidence="9 10">KCTC 42119</strain>
    </source>
</reference>
<dbReference type="InterPro" id="IPR001525">
    <property type="entry name" value="C5_MeTfrase"/>
</dbReference>
<dbReference type="Gene3D" id="3.90.120.10">
    <property type="entry name" value="DNA Methylase, subunit A, domain 2"/>
    <property type="match status" value="1"/>
</dbReference>
<evidence type="ECO:0000256" key="1">
    <source>
        <dbReference type="ARBA" id="ARBA00022603"/>
    </source>
</evidence>
<dbReference type="EMBL" id="CP123584">
    <property type="protein sequence ID" value="WZK87157.1"/>
    <property type="molecule type" value="Genomic_DNA"/>
</dbReference>
<name>A0ABZ2XP25_9RHOB</name>
<dbReference type="PRINTS" id="PR00105">
    <property type="entry name" value="C5METTRFRASE"/>
</dbReference>
<evidence type="ECO:0000256" key="2">
    <source>
        <dbReference type="ARBA" id="ARBA00022679"/>
    </source>
</evidence>
<dbReference type="InterPro" id="IPR029063">
    <property type="entry name" value="SAM-dependent_MTases_sf"/>
</dbReference>
<dbReference type="GO" id="GO:0003886">
    <property type="term" value="F:DNA (cytosine-5-)-methyltransferase activity"/>
    <property type="evidence" value="ECO:0007669"/>
    <property type="project" value="UniProtKB-EC"/>
</dbReference>
<comment type="catalytic activity">
    <reaction evidence="5 8">
        <text>a 2'-deoxycytidine in DNA + S-adenosyl-L-methionine = a 5-methyl-2'-deoxycytidine in DNA + S-adenosyl-L-homocysteine + H(+)</text>
        <dbReference type="Rhea" id="RHEA:13681"/>
        <dbReference type="Rhea" id="RHEA-COMP:11369"/>
        <dbReference type="Rhea" id="RHEA-COMP:11370"/>
        <dbReference type="ChEBI" id="CHEBI:15378"/>
        <dbReference type="ChEBI" id="CHEBI:57856"/>
        <dbReference type="ChEBI" id="CHEBI:59789"/>
        <dbReference type="ChEBI" id="CHEBI:85452"/>
        <dbReference type="ChEBI" id="CHEBI:85454"/>
        <dbReference type="EC" id="2.1.1.37"/>
    </reaction>
</comment>
<proteinExistence type="inferred from homology"/>
<sequence>MGSFYEFFAGGGMARAGLGAGWDCLLANDFDRKKGATYARNWGDDHLVVDDIRNIAPDDMRGTPDLVWGSFPCQDLSLAGGGAGLRGDRSGTFWPFIHHIQVLKDEGREPSIIALENVLGTLTSHKGKDFNTICEALSNLGYKFGAIVADAAHFIPQSRPRLFIVAVRDGLGVSGLVASEGPMAPWHTRGLRNAFERLSDDLKANWLWWRMPTPPKRNAKFADLVEDNPTSVKWHTSSETTALLSMMSEVNLAKVETAKAAGVKMVGTIYKRTRHEHGIKVQRAEIRFDEIAGCLRTPAGGSSRQLIMVVDGDKIRSRLISTRETARLMGLDDSYALPDRYNEAYHLTGDGVAVPVVRYIAQHLFEKILMEKEATKRRAKA</sequence>
<dbReference type="Gene3D" id="3.40.50.150">
    <property type="entry name" value="Vaccinia Virus protein VP39"/>
    <property type="match status" value="1"/>
</dbReference>
<dbReference type="PROSITE" id="PS51679">
    <property type="entry name" value="SAM_MT_C5"/>
    <property type="match status" value="1"/>
</dbReference>
<evidence type="ECO:0000256" key="5">
    <source>
        <dbReference type="ARBA" id="ARBA00047422"/>
    </source>
</evidence>
<dbReference type="GO" id="GO:0032259">
    <property type="term" value="P:methylation"/>
    <property type="evidence" value="ECO:0007669"/>
    <property type="project" value="UniProtKB-KW"/>
</dbReference>
<gene>
    <name evidence="9" type="ORF">QEZ52_10990</name>
</gene>
<keyword evidence="2 6" id="KW-0808">Transferase</keyword>
<keyword evidence="1 6" id="KW-0489">Methyltransferase</keyword>
<dbReference type="InterPro" id="IPR018117">
    <property type="entry name" value="C5_DNA_meth_AS"/>
</dbReference>
<protein>
    <recommendedName>
        <fullName evidence="8">Cytosine-specific methyltransferase</fullName>
        <ecNumber evidence="8">2.1.1.37</ecNumber>
    </recommendedName>
</protein>
<dbReference type="Pfam" id="PF00145">
    <property type="entry name" value="DNA_methylase"/>
    <property type="match status" value="1"/>
</dbReference>
<dbReference type="NCBIfam" id="TIGR00675">
    <property type="entry name" value="dcm"/>
    <property type="match status" value="1"/>
</dbReference>
<evidence type="ECO:0000256" key="8">
    <source>
        <dbReference type="RuleBase" id="RU000417"/>
    </source>
</evidence>
<dbReference type="SUPFAM" id="SSF53335">
    <property type="entry name" value="S-adenosyl-L-methionine-dependent methyltransferases"/>
    <property type="match status" value="1"/>
</dbReference>
<dbReference type="InterPro" id="IPR050750">
    <property type="entry name" value="C5-MTase"/>
</dbReference>
<evidence type="ECO:0000256" key="3">
    <source>
        <dbReference type="ARBA" id="ARBA00022691"/>
    </source>
</evidence>
<dbReference type="EC" id="2.1.1.37" evidence="8"/>
<organism evidence="9 10">
    <name type="scientific">Aliisedimentitalea scapharcae</name>
    <dbReference type="NCBI Taxonomy" id="1524259"/>
    <lineage>
        <taxon>Bacteria</taxon>
        <taxon>Pseudomonadati</taxon>
        <taxon>Pseudomonadota</taxon>
        <taxon>Alphaproteobacteria</taxon>
        <taxon>Rhodobacterales</taxon>
        <taxon>Roseobacteraceae</taxon>
        <taxon>Aliisedimentitalea</taxon>
    </lineage>
</organism>